<feature type="non-terminal residue" evidence="1">
    <location>
        <position position="1"/>
    </location>
</feature>
<organism evidence="1">
    <name type="scientific">marine metagenome</name>
    <dbReference type="NCBI Taxonomy" id="408172"/>
    <lineage>
        <taxon>unclassified sequences</taxon>
        <taxon>metagenomes</taxon>
        <taxon>ecological metagenomes</taxon>
    </lineage>
</organism>
<dbReference type="InterPro" id="IPR011990">
    <property type="entry name" value="TPR-like_helical_dom_sf"/>
</dbReference>
<dbReference type="EMBL" id="UINC01229405">
    <property type="protein sequence ID" value="SVE61102.1"/>
    <property type="molecule type" value="Genomic_DNA"/>
</dbReference>
<evidence type="ECO:0000313" key="1">
    <source>
        <dbReference type="EMBL" id="SVE61102.1"/>
    </source>
</evidence>
<dbReference type="Pfam" id="PF13174">
    <property type="entry name" value="TPR_6"/>
    <property type="match status" value="2"/>
</dbReference>
<dbReference type="InterPro" id="IPR019734">
    <property type="entry name" value="TPR_rpt"/>
</dbReference>
<evidence type="ECO:0008006" key="2">
    <source>
        <dbReference type="Google" id="ProtNLM"/>
    </source>
</evidence>
<dbReference type="AlphaFoldDB" id="A0A383EVY3"/>
<name>A0A383EVY3_9ZZZZ</name>
<dbReference type="SUPFAM" id="SSF81901">
    <property type="entry name" value="HCP-like"/>
    <property type="match status" value="1"/>
</dbReference>
<accession>A0A383EVY3</accession>
<proteinExistence type="predicted"/>
<dbReference type="Gene3D" id="1.25.40.10">
    <property type="entry name" value="Tetratricopeptide repeat domain"/>
    <property type="match status" value="2"/>
</dbReference>
<reference evidence="1" key="1">
    <citation type="submission" date="2018-05" db="EMBL/GenBank/DDBJ databases">
        <authorList>
            <person name="Lanie J.A."/>
            <person name="Ng W.-L."/>
            <person name="Kazmierczak K.M."/>
            <person name="Andrzejewski T.M."/>
            <person name="Davidsen T.M."/>
            <person name="Wayne K.J."/>
            <person name="Tettelin H."/>
            <person name="Glass J.I."/>
            <person name="Rusch D."/>
            <person name="Podicherti R."/>
            <person name="Tsui H.-C.T."/>
            <person name="Winkler M.E."/>
        </authorList>
    </citation>
    <scope>NUCLEOTIDE SEQUENCE</scope>
</reference>
<gene>
    <name evidence="1" type="ORF">METZ01_LOCUS513956</name>
</gene>
<protein>
    <recommendedName>
        <fullName evidence="2">Outer membrane lipoprotein BamD-like domain-containing protein</fullName>
    </recommendedName>
</protein>
<sequence>HLNNKEYDSALTSFKVIFEKYTEDPLAPKAGYQVARIYLDNFDDYDNGFEVLRKISKNFPETEIGIKCTEELQQFPHWLFDTAESKRDSKNITGSIGALTYLVQKFPQHPAAPKSQYLVGDIYMNDQRNFELAIKSYRKIIADFPGSKQEPHAQFMIGYIYANVMDDSENAHKEYSIFLQKYPDHELIPSVKFELDFIGKDINDIPQLKHITS</sequence>